<reference evidence="5 6" key="1">
    <citation type="submission" date="2015-09" db="EMBL/GenBank/DDBJ databases">
        <authorList>
            <person name="Jackson K.R."/>
            <person name="Lunt B.L."/>
            <person name="Fisher J.N.B."/>
            <person name="Gardner A.V."/>
            <person name="Bailey M.E."/>
            <person name="Deus L.M."/>
            <person name="Earl A.S."/>
            <person name="Gibby P.D."/>
            <person name="Hartmann K.A."/>
            <person name="Liu J.E."/>
            <person name="Manci A.M."/>
            <person name="Nielsen D.A."/>
            <person name="Solomon M.B."/>
            <person name="Breakwell D.P."/>
            <person name="Burnett S.H."/>
            <person name="Grose J.H."/>
        </authorList>
    </citation>
    <scope>NUCLEOTIDE SEQUENCE [LARGE SCALE GENOMIC DNA]</scope>
    <source>
        <strain evidence="5 6">16</strain>
    </source>
</reference>
<dbReference type="InterPro" id="IPR036390">
    <property type="entry name" value="WH_DNA-bd_sf"/>
</dbReference>
<dbReference type="Pfam" id="PF00392">
    <property type="entry name" value="GntR"/>
    <property type="match status" value="1"/>
</dbReference>
<dbReference type="Gene3D" id="1.10.10.10">
    <property type="entry name" value="Winged helix-like DNA-binding domain superfamily/Winged helix DNA-binding domain"/>
    <property type="match status" value="1"/>
</dbReference>
<dbReference type="InterPro" id="IPR000524">
    <property type="entry name" value="Tscrpt_reg_HTH_GntR"/>
</dbReference>
<dbReference type="RefSeq" id="WP_054357512.1">
    <property type="nucleotide sequence ID" value="NZ_JAPCYQ010000001.1"/>
</dbReference>
<organism evidence="5 6">
    <name type="scientific">Prosthecodimorpha hirschii</name>
    <dbReference type="NCBI Taxonomy" id="665126"/>
    <lineage>
        <taxon>Bacteria</taxon>
        <taxon>Pseudomonadati</taxon>
        <taxon>Pseudomonadota</taxon>
        <taxon>Alphaproteobacteria</taxon>
        <taxon>Hyphomicrobiales</taxon>
        <taxon>Ancalomicrobiaceae</taxon>
        <taxon>Prosthecodimorpha</taxon>
    </lineage>
</organism>
<dbReference type="PROSITE" id="PS50949">
    <property type="entry name" value="HTH_GNTR"/>
    <property type="match status" value="1"/>
</dbReference>
<proteinExistence type="predicted"/>
<dbReference type="EMBL" id="LJYW01000001">
    <property type="protein sequence ID" value="KPL51349.1"/>
    <property type="molecule type" value="Genomic_DNA"/>
</dbReference>
<evidence type="ECO:0000313" key="5">
    <source>
        <dbReference type="EMBL" id="KPL51349.1"/>
    </source>
</evidence>
<evidence type="ECO:0000256" key="1">
    <source>
        <dbReference type="ARBA" id="ARBA00023015"/>
    </source>
</evidence>
<dbReference type="PANTHER" id="PTHR43537">
    <property type="entry name" value="TRANSCRIPTIONAL REGULATOR, GNTR FAMILY"/>
    <property type="match status" value="1"/>
</dbReference>
<dbReference type="GO" id="GO:0003677">
    <property type="term" value="F:DNA binding"/>
    <property type="evidence" value="ECO:0007669"/>
    <property type="project" value="UniProtKB-KW"/>
</dbReference>
<evidence type="ECO:0000256" key="3">
    <source>
        <dbReference type="ARBA" id="ARBA00023163"/>
    </source>
</evidence>
<dbReference type="SMART" id="SM00895">
    <property type="entry name" value="FCD"/>
    <property type="match status" value="1"/>
</dbReference>
<feature type="domain" description="HTH gntR-type" evidence="4">
    <location>
        <begin position="10"/>
        <end position="78"/>
    </location>
</feature>
<dbReference type="InterPro" id="IPR008920">
    <property type="entry name" value="TF_FadR/GntR_C"/>
</dbReference>
<gene>
    <name evidence="5" type="ORF">ABB55_03165</name>
</gene>
<dbReference type="AlphaFoldDB" id="A0A0P6VH42"/>
<name>A0A0P6VH42_9HYPH</name>
<dbReference type="SUPFAM" id="SSF46785">
    <property type="entry name" value="Winged helix' DNA-binding domain"/>
    <property type="match status" value="1"/>
</dbReference>
<comment type="caution">
    <text evidence="5">The sequence shown here is derived from an EMBL/GenBank/DDBJ whole genome shotgun (WGS) entry which is preliminary data.</text>
</comment>
<dbReference type="Pfam" id="PF07729">
    <property type="entry name" value="FCD"/>
    <property type="match status" value="1"/>
</dbReference>
<sequence>MVAFTKLELPPAYRAVSLEIERLILDGTLKPGDALPSETDLAGRFGVHRSTVREGIRQLETEGLVRRETRKRLVVAAPDSADLAPRASRALTLQQITFRELWEAAMVMEPLSAALTAARRTDAVLAELDDNLARTEATIVAGQSPVALDMEFHSLIAAGSGNRALILAREPIGQLLYPAYVAIRPHLPQSAGRLMTAHRAIVEAIRARDADEARIWMARHIEDLNRGWVLCGLDPDMSVANL</sequence>
<evidence type="ECO:0000313" key="6">
    <source>
        <dbReference type="Proteomes" id="UP000048984"/>
    </source>
</evidence>
<dbReference type="STRING" id="665126.ABB55_03165"/>
<dbReference type="Proteomes" id="UP000048984">
    <property type="component" value="Unassembled WGS sequence"/>
</dbReference>
<reference evidence="5 6" key="2">
    <citation type="submission" date="2015-10" db="EMBL/GenBank/DDBJ databases">
        <title>Draft Genome Sequence of Prosthecomicrobium hirschii ATCC 27832.</title>
        <authorList>
            <person name="Daniel J."/>
            <person name="Givan S.A."/>
            <person name="Brun Y.V."/>
            <person name="Brown P.J."/>
        </authorList>
    </citation>
    <scope>NUCLEOTIDE SEQUENCE [LARGE SCALE GENOMIC DNA]</scope>
    <source>
        <strain evidence="5 6">16</strain>
    </source>
</reference>
<evidence type="ECO:0000259" key="4">
    <source>
        <dbReference type="PROSITE" id="PS50949"/>
    </source>
</evidence>
<dbReference type="PANTHER" id="PTHR43537:SF5">
    <property type="entry name" value="UXU OPERON TRANSCRIPTIONAL REGULATOR"/>
    <property type="match status" value="1"/>
</dbReference>
<dbReference type="PRINTS" id="PR00035">
    <property type="entry name" value="HTHGNTR"/>
</dbReference>
<keyword evidence="3" id="KW-0804">Transcription</keyword>
<accession>A0A0P6VH42</accession>
<evidence type="ECO:0000256" key="2">
    <source>
        <dbReference type="ARBA" id="ARBA00023125"/>
    </source>
</evidence>
<protein>
    <recommendedName>
        <fullName evidence="4">HTH gntR-type domain-containing protein</fullName>
    </recommendedName>
</protein>
<keyword evidence="1" id="KW-0805">Transcription regulation</keyword>
<dbReference type="SUPFAM" id="SSF48008">
    <property type="entry name" value="GntR ligand-binding domain-like"/>
    <property type="match status" value="1"/>
</dbReference>
<dbReference type="GO" id="GO:0003700">
    <property type="term" value="F:DNA-binding transcription factor activity"/>
    <property type="evidence" value="ECO:0007669"/>
    <property type="project" value="InterPro"/>
</dbReference>
<dbReference type="Gene3D" id="1.20.120.530">
    <property type="entry name" value="GntR ligand-binding domain-like"/>
    <property type="match status" value="1"/>
</dbReference>
<keyword evidence="2" id="KW-0238">DNA-binding</keyword>
<keyword evidence="6" id="KW-1185">Reference proteome</keyword>
<dbReference type="SMART" id="SM00345">
    <property type="entry name" value="HTH_GNTR"/>
    <property type="match status" value="1"/>
</dbReference>
<dbReference type="CDD" id="cd07377">
    <property type="entry name" value="WHTH_GntR"/>
    <property type="match status" value="1"/>
</dbReference>
<dbReference type="InterPro" id="IPR011711">
    <property type="entry name" value="GntR_C"/>
</dbReference>
<dbReference type="InterPro" id="IPR036388">
    <property type="entry name" value="WH-like_DNA-bd_sf"/>
</dbReference>